<evidence type="ECO:0000256" key="1">
    <source>
        <dbReference type="SAM" id="MobiDB-lite"/>
    </source>
</evidence>
<feature type="compositionally biased region" description="Low complexity" evidence="1">
    <location>
        <begin position="196"/>
        <end position="205"/>
    </location>
</feature>
<dbReference type="Proteomes" id="UP000554488">
    <property type="component" value="Unassembled WGS sequence"/>
</dbReference>
<feature type="compositionally biased region" description="Gly residues" evidence="1">
    <location>
        <begin position="206"/>
        <end position="233"/>
    </location>
</feature>
<accession>A0A849XPV8</accession>
<evidence type="ECO:0000256" key="2">
    <source>
        <dbReference type="SAM" id="Phobius"/>
    </source>
</evidence>
<dbReference type="EMBL" id="JABWDC010000011">
    <property type="protein sequence ID" value="NUN85868.1"/>
    <property type="molecule type" value="Genomic_DNA"/>
</dbReference>
<feature type="signal peptide" evidence="3">
    <location>
        <begin position="1"/>
        <end position="27"/>
    </location>
</feature>
<dbReference type="AlphaFoldDB" id="A0A849XPV8"/>
<evidence type="ECO:0000313" key="4">
    <source>
        <dbReference type="EMBL" id="NUN85868.1"/>
    </source>
</evidence>
<keyword evidence="2" id="KW-1133">Transmembrane helix</keyword>
<feature type="compositionally biased region" description="Low complexity" evidence="1">
    <location>
        <begin position="258"/>
        <end position="270"/>
    </location>
</feature>
<proteinExistence type="predicted"/>
<evidence type="ECO:0000313" key="5">
    <source>
        <dbReference type="Proteomes" id="UP000554488"/>
    </source>
</evidence>
<keyword evidence="2" id="KW-0472">Membrane</keyword>
<keyword evidence="2" id="KW-0812">Transmembrane</keyword>
<sequence length="346" mass="35608">MKRWKKLLVSLLTVSMTIGASTMSVMAANGYTYKVTLSAGNKGTINGQAKVERDSVVAGSTVTFNLKDVQVTDDKYYIKGIRLSGRDNEEALASPVLDNVTGDADYVVAYGIKKDMVAYTVNYQDASGKALAESQTFYGNVGDKPIVAYQYIENYIPDALALTKTLSNNESENVFTFTYKPGATDRVVTTTTTITTTVPGTATPGTGTGNVGTAGGTTGGTTGGTAGTTGGTTTGTTSGTTTGTTSGTTTGTTGGTTDGTTTGTTDGTTTDNNSQDTTAKDKDTATSEDEQTPKSLVDLDDEDTPKGNIDAKDKTSKTPIAAGIGIIVVAVAALVGLIVFLKKRAK</sequence>
<feature type="region of interest" description="Disordered" evidence="1">
    <location>
        <begin position="196"/>
        <end position="314"/>
    </location>
</feature>
<dbReference type="CDD" id="cd12087">
    <property type="entry name" value="TM_EGFR-like"/>
    <property type="match status" value="1"/>
</dbReference>
<dbReference type="RefSeq" id="WP_175305395.1">
    <property type="nucleotide sequence ID" value="NZ_JABWDC010000011.1"/>
</dbReference>
<reference evidence="4 5" key="1">
    <citation type="submission" date="2020-04" db="EMBL/GenBank/DDBJ databases">
        <authorList>
            <person name="Pieper L."/>
        </authorList>
    </citation>
    <scope>NUCLEOTIDE SEQUENCE [LARGE SCALE GENOMIC DNA]</scope>
    <source>
        <strain evidence="4 5">F22</strain>
    </source>
</reference>
<keyword evidence="3" id="KW-0732">Signal</keyword>
<dbReference type="Gene3D" id="3.10.20.320">
    <property type="entry name" value="Putative peptidoglycan bound protein (lpxtg motif)"/>
    <property type="match status" value="1"/>
</dbReference>
<evidence type="ECO:0000256" key="3">
    <source>
        <dbReference type="SAM" id="SignalP"/>
    </source>
</evidence>
<name>A0A849XPV8_9FIRM</name>
<gene>
    <name evidence="4" type="ORF">HUU93_04490</name>
</gene>
<feature type="compositionally biased region" description="Low complexity" evidence="1">
    <location>
        <begin position="234"/>
        <end position="251"/>
    </location>
</feature>
<organism evidence="4 5">
    <name type="scientific">Coprococcus comes</name>
    <dbReference type="NCBI Taxonomy" id="410072"/>
    <lineage>
        <taxon>Bacteria</taxon>
        <taxon>Bacillati</taxon>
        <taxon>Bacillota</taxon>
        <taxon>Clostridia</taxon>
        <taxon>Lachnospirales</taxon>
        <taxon>Lachnospiraceae</taxon>
        <taxon>Coprococcus</taxon>
    </lineage>
</organism>
<reference evidence="4 5" key="2">
    <citation type="submission" date="2020-07" db="EMBL/GenBank/DDBJ databases">
        <title>Bacterial metabolism rescues the inhibition of intestinal drug absorption by food and drug additives.</title>
        <authorList>
            <person name="Zou L."/>
            <person name="Spanogiannopoulos P."/>
            <person name="Chien H.-C."/>
            <person name="Pieper L.M."/>
            <person name="Cai W."/>
            <person name="Khuri N."/>
            <person name="Pottel J."/>
            <person name="Vora B."/>
            <person name="Ni Z."/>
            <person name="Tsakalozou E."/>
            <person name="Zhang W."/>
            <person name="Shoichet B.K."/>
            <person name="Giacomini K.M."/>
            <person name="Turnbaugh P.J."/>
        </authorList>
    </citation>
    <scope>NUCLEOTIDE SEQUENCE [LARGE SCALE GENOMIC DNA]</scope>
    <source>
        <strain evidence="4 5">F22</strain>
    </source>
</reference>
<protein>
    <recommendedName>
        <fullName evidence="6">MucBP domain-containing protein</fullName>
    </recommendedName>
</protein>
<feature type="chain" id="PRO_5033026161" description="MucBP domain-containing protein" evidence="3">
    <location>
        <begin position="28"/>
        <end position="346"/>
    </location>
</feature>
<evidence type="ECO:0008006" key="6">
    <source>
        <dbReference type="Google" id="ProtNLM"/>
    </source>
</evidence>
<feature type="transmembrane region" description="Helical" evidence="2">
    <location>
        <begin position="320"/>
        <end position="341"/>
    </location>
</feature>
<comment type="caution">
    <text evidence="4">The sequence shown here is derived from an EMBL/GenBank/DDBJ whole genome shotgun (WGS) entry which is preliminary data.</text>
</comment>